<dbReference type="EMBL" id="JABEZX010000010">
    <property type="protein sequence ID" value="MBA0568972.1"/>
    <property type="molecule type" value="Genomic_DNA"/>
</dbReference>
<feature type="non-terminal residue" evidence="2">
    <location>
        <position position="173"/>
    </location>
</feature>
<dbReference type="Proteomes" id="UP000593572">
    <property type="component" value="Unassembled WGS sequence"/>
</dbReference>
<dbReference type="PANTHER" id="PTHR11728:SF33">
    <property type="entry name" value="GLYCEROL-3-PHOSPHATE DEHYDROGENASE [NAD(+)]"/>
    <property type="match status" value="1"/>
</dbReference>
<protein>
    <recommendedName>
        <fullName evidence="4">Glycerol-3-phosphate dehydrogenase NAD-dependent N-terminal domain-containing protein</fullName>
    </recommendedName>
</protein>
<dbReference type="FunFam" id="3.40.50.720:FF:000229">
    <property type="entry name" value="Glycerol-3-phosphate dehydrogenase [NAD(+)]"/>
    <property type="match status" value="1"/>
</dbReference>
<gene>
    <name evidence="2" type="ORF">Golob_006437</name>
</gene>
<evidence type="ECO:0000256" key="1">
    <source>
        <dbReference type="SAM" id="MobiDB-lite"/>
    </source>
</evidence>
<dbReference type="GO" id="GO:0005829">
    <property type="term" value="C:cytosol"/>
    <property type="evidence" value="ECO:0007669"/>
    <property type="project" value="TreeGrafter"/>
</dbReference>
<feature type="region of interest" description="Disordered" evidence="1">
    <location>
        <begin position="1"/>
        <end position="20"/>
    </location>
</feature>
<evidence type="ECO:0000313" key="2">
    <source>
        <dbReference type="EMBL" id="MBA0568972.1"/>
    </source>
</evidence>
<dbReference type="AlphaFoldDB" id="A0A7J8MWJ6"/>
<dbReference type="Gene3D" id="3.40.50.720">
    <property type="entry name" value="NAD(P)-binding Rossmann-like Domain"/>
    <property type="match status" value="1"/>
</dbReference>
<dbReference type="PANTHER" id="PTHR11728">
    <property type="entry name" value="GLYCEROL-3-PHOSPHATE DEHYDROGENASE"/>
    <property type="match status" value="1"/>
</dbReference>
<accession>A0A7J8MWJ6</accession>
<dbReference type="GO" id="GO:0047952">
    <property type="term" value="F:glycerol-3-phosphate dehydrogenase [NAD(P)+] activity"/>
    <property type="evidence" value="ECO:0007669"/>
    <property type="project" value="TreeGrafter"/>
</dbReference>
<comment type="caution">
    <text evidence="2">The sequence shown here is derived from an EMBL/GenBank/DDBJ whole genome shotgun (WGS) entry which is preliminary data.</text>
</comment>
<dbReference type="GO" id="GO:0006072">
    <property type="term" value="P:glycerol-3-phosphate metabolic process"/>
    <property type="evidence" value="ECO:0007669"/>
    <property type="project" value="TreeGrafter"/>
</dbReference>
<keyword evidence="3" id="KW-1185">Reference proteome</keyword>
<sequence>MPGTSEEMNQNSCANGLIQNSNGSLEEKLDELRHLMGKMEGDPLRIVGVGAGAWGSVFTALLQDSYGHLRDKVLIRIWRRPGKIVDKATAEHLFEVINSREDVLRRLIRRCAYLKYVEARLGDRTLYADEILKDGFCLNMIDTPLCPLKVVTNLQEAVWDADIVINGLPSTET</sequence>
<evidence type="ECO:0008006" key="4">
    <source>
        <dbReference type="Google" id="ProtNLM"/>
    </source>
</evidence>
<evidence type="ECO:0000313" key="3">
    <source>
        <dbReference type="Proteomes" id="UP000593572"/>
    </source>
</evidence>
<name>A0A7J8MWJ6_9ROSI</name>
<reference evidence="2 3" key="1">
    <citation type="journal article" date="2019" name="Genome Biol. Evol.">
        <title>Insights into the evolution of the New World diploid cottons (Gossypium, subgenus Houzingenia) based on genome sequencing.</title>
        <authorList>
            <person name="Grover C.E."/>
            <person name="Arick M.A. 2nd"/>
            <person name="Thrash A."/>
            <person name="Conover J.L."/>
            <person name="Sanders W.S."/>
            <person name="Peterson D.G."/>
            <person name="Frelichowski J.E."/>
            <person name="Scheffler J.A."/>
            <person name="Scheffler B.E."/>
            <person name="Wendel J.F."/>
        </authorList>
    </citation>
    <scope>NUCLEOTIDE SEQUENCE [LARGE SCALE GENOMIC DNA]</scope>
    <source>
        <strain evidence="2">157</strain>
        <tissue evidence="2">Leaf</tissue>
    </source>
</reference>
<organism evidence="2 3">
    <name type="scientific">Gossypium lobatum</name>
    <dbReference type="NCBI Taxonomy" id="34289"/>
    <lineage>
        <taxon>Eukaryota</taxon>
        <taxon>Viridiplantae</taxon>
        <taxon>Streptophyta</taxon>
        <taxon>Embryophyta</taxon>
        <taxon>Tracheophyta</taxon>
        <taxon>Spermatophyta</taxon>
        <taxon>Magnoliopsida</taxon>
        <taxon>eudicotyledons</taxon>
        <taxon>Gunneridae</taxon>
        <taxon>Pentapetalae</taxon>
        <taxon>rosids</taxon>
        <taxon>malvids</taxon>
        <taxon>Malvales</taxon>
        <taxon>Malvaceae</taxon>
        <taxon>Malvoideae</taxon>
        <taxon>Gossypium</taxon>
    </lineage>
</organism>
<proteinExistence type="predicted"/>